<keyword evidence="1" id="KW-0472">Membrane</keyword>
<accession>A0A0N5CHU8</accession>
<evidence type="ECO:0000256" key="1">
    <source>
        <dbReference type="SAM" id="Phobius"/>
    </source>
</evidence>
<feature type="transmembrane region" description="Helical" evidence="1">
    <location>
        <begin position="205"/>
        <end position="227"/>
    </location>
</feature>
<feature type="transmembrane region" description="Helical" evidence="1">
    <location>
        <begin position="6"/>
        <end position="27"/>
    </location>
</feature>
<keyword evidence="1" id="KW-1133">Transmembrane helix</keyword>
<reference evidence="3" key="1">
    <citation type="submission" date="2017-02" db="UniProtKB">
        <authorList>
            <consortium name="WormBaseParasite"/>
        </authorList>
    </citation>
    <scope>IDENTIFICATION</scope>
</reference>
<feature type="transmembrane region" description="Helical" evidence="1">
    <location>
        <begin position="158"/>
        <end position="177"/>
    </location>
</feature>
<dbReference type="Proteomes" id="UP000046392">
    <property type="component" value="Unplaced"/>
</dbReference>
<name>A0A0N5CHU8_STREA</name>
<feature type="transmembrane region" description="Helical" evidence="1">
    <location>
        <begin position="84"/>
        <end position="106"/>
    </location>
</feature>
<protein>
    <submittedName>
        <fullName evidence="3">G_PROTEIN_RECEP_F1_2 domain-containing protein</fullName>
    </submittedName>
</protein>
<feature type="transmembrane region" description="Helical" evidence="1">
    <location>
        <begin position="239"/>
        <end position="260"/>
    </location>
</feature>
<feature type="transmembrane region" description="Helical" evidence="1">
    <location>
        <begin position="127"/>
        <end position="146"/>
    </location>
</feature>
<keyword evidence="1" id="KW-0812">Transmembrane</keyword>
<dbReference type="PANTHER" id="PTHR47518">
    <property type="entry name" value="SERPENTINE RECEPTOR CLASS EPSILON-13-RELATED"/>
    <property type="match status" value="1"/>
</dbReference>
<dbReference type="AlphaFoldDB" id="A0A0N5CHU8"/>
<evidence type="ECO:0000313" key="3">
    <source>
        <dbReference type="WBParaSite" id="SPAL_0001741000.1"/>
    </source>
</evidence>
<dbReference type="InterPro" id="IPR052854">
    <property type="entry name" value="Serpentine_rcpt_epsilon"/>
</dbReference>
<evidence type="ECO:0000313" key="2">
    <source>
        <dbReference type="Proteomes" id="UP000046392"/>
    </source>
</evidence>
<feature type="transmembrane region" description="Helical" evidence="1">
    <location>
        <begin position="39"/>
        <end position="72"/>
    </location>
</feature>
<dbReference type="WBParaSite" id="SPAL_0001741000.1">
    <property type="protein sequence ID" value="SPAL_0001741000.1"/>
    <property type="gene ID" value="SPAL_0001741000"/>
</dbReference>
<sequence length="336" mass="39163">MLLIPMMIGVILCIAAEILLFILLPFMIKFAYTRRSWHLYYKITFLMLLLTITAYALSTCLVDITLLCLNGILQPKYVKLEEKLFYIGYQAQIYTSAFIRSCNWVLVIERTTSTLKRKVYERYRSTAVAISICIVIISYGIIVNNISRIWESFEGHYYKFSIGFDFFTIIISCYLWYKNVKLRRLTIISDINLSEKFQLNENIRLVKFTFPFIAPYILINTGFNLLLDFGQSLLSDTNLILAYNDLCIFISYIIVFIYVLNKNNIIKCLSHRNTNGISSFNRTFKKNESSQKNGIKKLDTTTKQFKTNSQTLQINGKHIPTNYDGDAYQKIVTKAW</sequence>
<keyword evidence="2" id="KW-1185">Reference proteome</keyword>
<organism evidence="2 3">
    <name type="scientific">Strongyloides papillosus</name>
    <name type="common">Intestinal threadworm</name>
    <dbReference type="NCBI Taxonomy" id="174720"/>
    <lineage>
        <taxon>Eukaryota</taxon>
        <taxon>Metazoa</taxon>
        <taxon>Ecdysozoa</taxon>
        <taxon>Nematoda</taxon>
        <taxon>Chromadorea</taxon>
        <taxon>Rhabditida</taxon>
        <taxon>Tylenchina</taxon>
        <taxon>Panagrolaimomorpha</taxon>
        <taxon>Strongyloidoidea</taxon>
        <taxon>Strongyloididae</taxon>
        <taxon>Strongyloides</taxon>
    </lineage>
</organism>
<dbReference type="PANTHER" id="PTHR47518:SF9">
    <property type="entry name" value="SERPENTINE RECEPTOR, CLASS T"/>
    <property type="match status" value="1"/>
</dbReference>
<proteinExistence type="predicted"/>